<name>A0A4Q0SXH6_9BACT</name>
<keyword evidence="5" id="KW-0472">Membrane</keyword>
<comment type="subcellular location">
    <subcellularLocation>
        <location evidence="1">Cell outer membrane</location>
        <topology evidence="1">Multi-pass membrane protein</topology>
    </subcellularLocation>
</comment>
<evidence type="ECO:0000256" key="3">
    <source>
        <dbReference type="ARBA" id="ARBA00022452"/>
    </source>
</evidence>
<keyword evidence="6" id="KW-0998">Cell outer membrane</keyword>
<dbReference type="GO" id="GO:0015344">
    <property type="term" value="F:siderophore uptake transmembrane transporter activity"/>
    <property type="evidence" value="ECO:0007669"/>
    <property type="project" value="TreeGrafter"/>
</dbReference>
<dbReference type="SUPFAM" id="SSF56935">
    <property type="entry name" value="Porins"/>
    <property type="match status" value="1"/>
</dbReference>
<evidence type="ECO:0000256" key="5">
    <source>
        <dbReference type="ARBA" id="ARBA00023136"/>
    </source>
</evidence>
<sequence>MREQFSKFKLAVCLGVMLASLASAPRAMAQAVYGSIFGTVTDSTGAVIPNATITVTDTAKGTSNNVTSNGSGEFTVDHLIPDTYDIKIASAGFKGYQAQGVLVQADTSRKVEAVLEIGGSDQVVNVSADSIPQLKTDRADVSTTFSSQEIVDLPIPDRNFTNLQLLLPGAQQLGWSHAPSENPQGSKQIEVDGQAFAGVAFQLDGTDNQDPILGIIVINPNSDSLSETKITTQNFDAEFGKAVSSVITAQTKSGSNSFHGSAFDYRESSYNLARDPFNQPAATGVPGAIKSQFGGSVGGPILKDKAFFFGDYQGVRQKVGTANTQTVPTQKLINSCLGGGGCDFSEYATALAGGGQLVYKNTLNADGTYTTTPYANNVIPASDLSAPALAVLKSLQPFAPNNNTGTFPGLVQNYSKSGNGLFNSNQWDVRGDYQFSERIHAFGRFSRFTDTLTGAVMFGDAGGAGFGLGGYGGTSQGANDSAAAGVDVAVNSKLVTDIRLGYFRYNIKTSKYDQGTAAGTALGIPGVNTSNSFTSGSPGFRIQDVGTSFGSLPSQDTGSQYGAGLNINRCNCPLAEREDQFQLANNWTKTIGNHSIKFGADLRYARNLRVPSDDDRTGELQFNSGPTALPGATGQSGLGFATFVTGKVTNFLRFVSTSTNAKEFQKRDFFYAQDTWRVSQKLTMNLGLRYEMYFPESINGPGNGSLLNLATGYLQVAGIGSVGSNMNYQRSTNTYNPRIGVAYQVTPQTVIRAGYGRSFDIGVFGSIFGHAATQNLPVLAAQQVTQVGNQGSAFLLQNGPPAPTPVAVPSNGLLPNPGNLVNSHSRPTTLRLPTLDAWNLSVQQSLSPTLSFTMAYVANKGTHTLGDQSGQQTNPNEAAITLPAQYSVNGQTLHYDPAAGNALPGPGQTATGNSIYLQRYYGGKLAACSDAAYTAAGGVNAPNGGCGWTNGIQYYGNDLDSHYNALQATITKTMAHGISLNANYAWQQAISEATGYSTWSRPAVRGRDGALRQQQVIVYGLFQLPMGKGKLLFGNANRIVNTIVGGIEINPVITYSSGLPFTLNYSTCSANLPGSAPCYVSGQKDSFKRHVTGFPGGPNGLSYYDKVNLTNGSTPFFIPGLDQIGNTGRNSEFGPRFFNGDLSIQKNFLIREKVTFQLRADGFNAFNHINFASPNGNIDQGGAITGGPYPNGSNPRQMQFSARVQF</sequence>
<dbReference type="PANTHER" id="PTHR30069:SF46">
    <property type="entry name" value="OAR PROTEIN"/>
    <property type="match status" value="1"/>
</dbReference>
<comment type="caution">
    <text evidence="9">The sequence shown here is derived from an EMBL/GenBank/DDBJ whole genome shotgun (WGS) entry which is preliminary data.</text>
</comment>
<reference evidence="10" key="2">
    <citation type="submission" date="2019-02" db="EMBL/GenBank/DDBJ databases">
        <title>Granulicella sibirica sp. nov., a psychrotolerant acidobacterium isolated from an organic soil layer in forested tundra, West Siberia.</title>
        <authorList>
            <person name="Oshkin I.Y."/>
            <person name="Kulichevskaya I.S."/>
            <person name="Rijpstra W.I.C."/>
            <person name="Sinninghe Damste J.S."/>
            <person name="Rakitin A.L."/>
            <person name="Ravin N.V."/>
            <person name="Dedysh S.N."/>
        </authorList>
    </citation>
    <scope>NUCLEOTIDE SEQUENCE [LARGE SCALE GENOMIC DNA]</scope>
    <source>
        <strain evidence="10">AF10</strain>
    </source>
</reference>
<dbReference type="Pfam" id="PF25183">
    <property type="entry name" value="OMP_b-brl_4"/>
    <property type="match status" value="1"/>
</dbReference>
<keyword evidence="10" id="KW-1185">Reference proteome</keyword>
<dbReference type="SUPFAM" id="SSF49464">
    <property type="entry name" value="Carboxypeptidase regulatory domain-like"/>
    <property type="match status" value="1"/>
</dbReference>
<dbReference type="PANTHER" id="PTHR30069">
    <property type="entry name" value="TONB-DEPENDENT OUTER MEMBRANE RECEPTOR"/>
    <property type="match status" value="1"/>
</dbReference>
<organism evidence="9 10">
    <name type="scientific">Granulicella sibirica</name>
    <dbReference type="NCBI Taxonomy" id="2479048"/>
    <lineage>
        <taxon>Bacteria</taxon>
        <taxon>Pseudomonadati</taxon>
        <taxon>Acidobacteriota</taxon>
        <taxon>Terriglobia</taxon>
        <taxon>Terriglobales</taxon>
        <taxon>Acidobacteriaceae</taxon>
        <taxon>Granulicella</taxon>
    </lineage>
</organism>
<dbReference type="GO" id="GO:0009279">
    <property type="term" value="C:cell outer membrane"/>
    <property type="evidence" value="ECO:0007669"/>
    <property type="project" value="UniProtKB-SubCell"/>
</dbReference>
<evidence type="ECO:0000313" key="10">
    <source>
        <dbReference type="Proteomes" id="UP000289437"/>
    </source>
</evidence>
<dbReference type="OrthoDB" id="97893at2"/>
<keyword evidence="7" id="KW-0732">Signal</keyword>
<evidence type="ECO:0000256" key="6">
    <source>
        <dbReference type="ARBA" id="ARBA00023237"/>
    </source>
</evidence>
<evidence type="ECO:0000313" key="9">
    <source>
        <dbReference type="EMBL" id="RXH54318.1"/>
    </source>
</evidence>
<reference evidence="9 10" key="1">
    <citation type="submission" date="2018-11" db="EMBL/GenBank/DDBJ databases">
        <authorList>
            <person name="Mardanov A.V."/>
            <person name="Ravin N.V."/>
            <person name="Dedysh S.N."/>
        </authorList>
    </citation>
    <scope>NUCLEOTIDE SEQUENCE [LARGE SCALE GENOMIC DNA]</scope>
    <source>
        <strain evidence="9 10">AF10</strain>
    </source>
</reference>
<feature type="chain" id="PRO_5020186962" evidence="7">
    <location>
        <begin position="30"/>
        <end position="1206"/>
    </location>
</feature>
<dbReference type="InterPro" id="IPR039426">
    <property type="entry name" value="TonB-dep_rcpt-like"/>
</dbReference>
<dbReference type="Gene3D" id="2.40.170.20">
    <property type="entry name" value="TonB-dependent receptor, beta-barrel domain"/>
    <property type="match status" value="1"/>
</dbReference>
<dbReference type="Pfam" id="PF13620">
    <property type="entry name" value="CarboxypepD_reg"/>
    <property type="match status" value="1"/>
</dbReference>
<gene>
    <name evidence="9" type="ORF">GRAN_4614</name>
</gene>
<evidence type="ECO:0000256" key="1">
    <source>
        <dbReference type="ARBA" id="ARBA00004571"/>
    </source>
</evidence>
<dbReference type="InterPro" id="IPR057601">
    <property type="entry name" value="Oar-like_b-barrel"/>
</dbReference>
<evidence type="ECO:0000259" key="8">
    <source>
        <dbReference type="Pfam" id="PF25183"/>
    </source>
</evidence>
<dbReference type="Gene3D" id="2.60.40.1120">
    <property type="entry name" value="Carboxypeptidase-like, regulatory domain"/>
    <property type="match status" value="1"/>
</dbReference>
<protein>
    <submittedName>
        <fullName evidence="9">Oar protein</fullName>
    </submittedName>
</protein>
<dbReference type="GO" id="GO:0044718">
    <property type="term" value="P:siderophore transmembrane transport"/>
    <property type="evidence" value="ECO:0007669"/>
    <property type="project" value="TreeGrafter"/>
</dbReference>
<proteinExistence type="predicted"/>
<feature type="domain" description="TonB-dependent transporter Oar-like beta-barrel" evidence="8">
    <location>
        <begin position="251"/>
        <end position="1199"/>
    </location>
</feature>
<dbReference type="AlphaFoldDB" id="A0A4Q0SXH6"/>
<evidence type="ECO:0000256" key="4">
    <source>
        <dbReference type="ARBA" id="ARBA00022692"/>
    </source>
</evidence>
<evidence type="ECO:0000256" key="7">
    <source>
        <dbReference type="SAM" id="SignalP"/>
    </source>
</evidence>
<accession>A0A4Q0SXH6</accession>
<keyword evidence="3" id="KW-1134">Transmembrane beta strand</keyword>
<keyword evidence="4" id="KW-0812">Transmembrane</keyword>
<dbReference type="Proteomes" id="UP000289437">
    <property type="component" value="Unassembled WGS sequence"/>
</dbReference>
<dbReference type="InterPro" id="IPR036942">
    <property type="entry name" value="Beta-barrel_TonB_sf"/>
</dbReference>
<dbReference type="EMBL" id="RDSM01000004">
    <property type="protein sequence ID" value="RXH54318.1"/>
    <property type="molecule type" value="Genomic_DNA"/>
</dbReference>
<feature type="signal peptide" evidence="7">
    <location>
        <begin position="1"/>
        <end position="29"/>
    </location>
</feature>
<dbReference type="RefSeq" id="WP_128915219.1">
    <property type="nucleotide sequence ID" value="NZ_RDSM01000004.1"/>
</dbReference>
<keyword evidence="2" id="KW-0813">Transport</keyword>
<evidence type="ECO:0000256" key="2">
    <source>
        <dbReference type="ARBA" id="ARBA00022448"/>
    </source>
</evidence>
<dbReference type="InterPro" id="IPR008969">
    <property type="entry name" value="CarboxyPept-like_regulatory"/>
</dbReference>